<dbReference type="PANTHER" id="PTHR13939:SF0">
    <property type="entry name" value="NMN AMIDOHYDROLASE-LIKE PROTEIN YFAY"/>
    <property type="match status" value="1"/>
</dbReference>
<dbReference type="PANTHER" id="PTHR13939">
    <property type="entry name" value="NICOTINAMIDE-NUCLEOTIDE AMIDOHYDROLASE PNCC"/>
    <property type="match status" value="1"/>
</dbReference>
<dbReference type="InterPro" id="IPR001453">
    <property type="entry name" value="MoaB/Mog_dom"/>
</dbReference>
<protein>
    <submittedName>
        <fullName evidence="2">Molybdopterin binding domain</fullName>
    </submittedName>
</protein>
<dbReference type="AlphaFoldDB" id="E0SR88"/>
<dbReference type="HOGENOM" id="CLU_030805_0_5_2"/>
<dbReference type="SUPFAM" id="SSF53218">
    <property type="entry name" value="Molybdenum cofactor biosynthesis proteins"/>
    <property type="match status" value="1"/>
</dbReference>
<sequence>MSYNAWIFTIGNEVVHGRVLNTNAFYLGRRLTLLGYFVVGNISLVDDVDIVARFLDYVLTYRPMVIVTTGGLGPTYDDRTLEAVSKATGRELELNREALEMIEKKYRSLNLLLTDERRKMAYLPRGSIPIPNPIGTAPGCWLEINHTVIISLPGVPREMEVMWESWVEPRLRSMGPSIHIVERNIRSIGIPESSLAPIVKDILKKFPDVYIKTHPRDEERDRYVIDIYIMYSNRSREIAEKIVNEVVVMLQNEIRKRYGVNIITNI</sequence>
<name>E0SR88_IGNAA</name>
<proteinExistence type="predicted"/>
<dbReference type="BioCyc" id="IAGG583356:GHAH-401-MONOMER"/>
<feature type="domain" description="MoaB/Mog" evidence="1">
    <location>
        <begin position="6"/>
        <end position="173"/>
    </location>
</feature>
<dbReference type="STRING" id="583356.Igag_0397"/>
<dbReference type="SMART" id="SM00852">
    <property type="entry name" value="MoCF_biosynth"/>
    <property type="match status" value="1"/>
</dbReference>
<accession>E0SR88</accession>
<dbReference type="CDD" id="cd00885">
    <property type="entry name" value="cinA"/>
    <property type="match status" value="1"/>
</dbReference>
<evidence type="ECO:0000313" key="2">
    <source>
        <dbReference type="EMBL" id="ADM27237.1"/>
    </source>
</evidence>
<dbReference type="Pfam" id="PF00994">
    <property type="entry name" value="MoCF_biosynth"/>
    <property type="match status" value="1"/>
</dbReference>
<dbReference type="InterPro" id="IPR050101">
    <property type="entry name" value="CinA"/>
</dbReference>
<reference evidence="2 3" key="1">
    <citation type="journal article" date="2010" name="Stand. Genomic Sci.">
        <title>Complete genome sequence of Ignisphaera aggregans type strain (AQ1.S1).</title>
        <authorList>
            <person name="Goker M."/>
            <person name="Held B."/>
            <person name="Lapidus A."/>
            <person name="Nolan M."/>
            <person name="Spring S."/>
            <person name="Yasawong M."/>
            <person name="Lucas S."/>
            <person name="Glavina Del Rio T."/>
            <person name="Tice H."/>
            <person name="Cheng J.F."/>
            <person name="Goodwin L."/>
            <person name="Tapia R."/>
            <person name="Pitluck S."/>
            <person name="Liolios K."/>
            <person name="Ivanova N."/>
            <person name="Mavromatis K."/>
            <person name="Mikhailova N."/>
            <person name="Pati A."/>
            <person name="Chen A."/>
            <person name="Palaniappan K."/>
            <person name="Brambilla E."/>
            <person name="Land M."/>
            <person name="Hauser L."/>
            <person name="Chang Y.J."/>
            <person name="Jeffries C.D."/>
            <person name="Brettin T."/>
            <person name="Detter J.C."/>
            <person name="Han C."/>
            <person name="Rohde M."/>
            <person name="Sikorski J."/>
            <person name="Woyke T."/>
            <person name="Bristow J."/>
            <person name="Eisen J.A."/>
            <person name="Markowitz V."/>
            <person name="Hugenholtz P."/>
            <person name="Kyrpides N.C."/>
            <person name="Klenk H.P."/>
        </authorList>
    </citation>
    <scope>NUCLEOTIDE SEQUENCE [LARGE SCALE GENOMIC DNA]</scope>
    <source>
        <strain evidence="3">DSM 17230 / JCM 13409 / AQ1.S1</strain>
    </source>
</reference>
<dbReference type="KEGG" id="iag:Igag_0397"/>
<dbReference type="Proteomes" id="UP000001304">
    <property type="component" value="Chromosome"/>
</dbReference>
<dbReference type="Gene3D" id="3.40.980.10">
    <property type="entry name" value="MoaB/Mog-like domain"/>
    <property type="match status" value="1"/>
</dbReference>
<dbReference type="NCBIfam" id="NF002291">
    <property type="entry name" value="PRK01215.1"/>
    <property type="match status" value="1"/>
</dbReference>
<dbReference type="InterPro" id="IPR036425">
    <property type="entry name" value="MoaB/Mog-like_dom_sf"/>
</dbReference>
<organism evidence="2 3">
    <name type="scientific">Ignisphaera aggregans (strain DSM 17230 / JCM 13409 / AQ1.S1)</name>
    <dbReference type="NCBI Taxonomy" id="583356"/>
    <lineage>
        <taxon>Archaea</taxon>
        <taxon>Thermoproteota</taxon>
        <taxon>Thermoprotei</taxon>
        <taxon>Desulfurococcales</taxon>
        <taxon>Desulfurococcaceae</taxon>
        <taxon>Ignisphaera</taxon>
    </lineage>
</organism>
<dbReference type="EMBL" id="CP002098">
    <property type="protein sequence ID" value="ADM27237.1"/>
    <property type="molecule type" value="Genomic_DNA"/>
</dbReference>
<evidence type="ECO:0000259" key="1">
    <source>
        <dbReference type="SMART" id="SM00852"/>
    </source>
</evidence>
<evidence type="ECO:0000313" key="3">
    <source>
        <dbReference type="Proteomes" id="UP000001304"/>
    </source>
</evidence>
<keyword evidence="3" id="KW-1185">Reference proteome</keyword>
<gene>
    <name evidence="2" type="ordered locus">Igag_0397</name>
</gene>